<name>A0AA86R2I3_9EUKA</name>
<keyword evidence="3" id="KW-1185">Reference proteome</keyword>
<proteinExistence type="predicted"/>
<evidence type="ECO:0000313" key="3">
    <source>
        <dbReference type="Proteomes" id="UP001642409"/>
    </source>
</evidence>
<dbReference type="SUPFAM" id="SSF52058">
    <property type="entry name" value="L domain-like"/>
    <property type="match status" value="1"/>
</dbReference>
<reference evidence="2 3" key="2">
    <citation type="submission" date="2024-07" db="EMBL/GenBank/DDBJ databases">
        <authorList>
            <person name="Akdeniz Z."/>
        </authorList>
    </citation>
    <scope>NUCLEOTIDE SEQUENCE [LARGE SCALE GENOMIC DNA]</scope>
</reference>
<evidence type="ECO:0000313" key="1">
    <source>
        <dbReference type="EMBL" id="CAI9965811.1"/>
    </source>
</evidence>
<dbReference type="AlphaFoldDB" id="A0AA86R2I3"/>
<dbReference type="PROSITE" id="PS51450">
    <property type="entry name" value="LRR"/>
    <property type="match status" value="1"/>
</dbReference>
<dbReference type="Proteomes" id="UP001642409">
    <property type="component" value="Unassembled WGS sequence"/>
</dbReference>
<protein>
    <submittedName>
        <fullName evidence="1">Leucine-rich repeat domain superfamily</fullName>
    </submittedName>
    <submittedName>
        <fullName evidence="2">Leucine-rich_repeat domain superfamily</fullName>
    </submittedName>
</protein>
<dbReference type="EMBL" id="CATOUU010000994">
    <property type="protein sequence ID" value="CAI9965811.1"/>
    <property type="molecule type" value="Genomic_DNA"/>
</dbReference>
<gene>
    <name evidence="2" type="ORF">HINF_LOCUS32589</name>
    <name evidence="1" type="ORF">HINF_LOCUS53456</name>
</gene>
<accession>A0AA86R2I3</accession>
<organism evidence="1">
    <name type="scientific">Hexamita inflata</name>
    <dbReference type="NCBI Taxonomy" id="28002"/>
    <lineage>
        <taxon>Eukaryota</taxon>
        <taxon>Metamonada</taxon>
        <taxon>Diplomonadida</taxon>
        <taxon>Hexamitidae</taxon>
        <taxon>Hexamitinae</taxon>
        <taxon>Hexamita</taxon>
    </lineage>
</organism>
<evidence type="ECO:0000313" key="2">
    <source>
        <dbReference type="EMBL" id="CAL6029712.1"/>
    </source>
</evidence>
<dbReference type="InterPro" id="IPR001611">
    <property type="entry name" value="Leu-rich_rpt"/>
</dbReference>
<reference evidence="1" key="1">
    <citation type="submission" date="2023-06" db="EMBL/GenBank/DDBJ databases">
        <authorList>
            <person name="Kurt Z."/>
        </authorList>
    </citation>
    <scope>NUCLEOTIDE SEQUENCE</scope>
</reference>
<dbReference type="EMBL" id="CAXDID020000111">
    <property type="protein sequence ID" value="CAL6029712.1"/>
    <property type="molecule type" value="Genomic_DNA"/>
</dbReference>
<dbReference type="Gene3D" id="3.80.10.10">
    <property type="entry name" value="Ribonuclease Inhibitor"/>
    <property type="match status" value="1"/>
</dbReference>
<sequence length="162" mass="18613">MQYFEYIIKEKQFNGIIVPEIDEHLGSEGCFKFLDYANILTLFNSVDFTRAPLKLTSLTLDDVYCKLNGIEQMTQLEYLIINSSQSTCDTFYQSSDFSGLTSLINLKSLSIIQCGLTEIPLSIQNLYKLEYLDLCDNCISCLNNIQVISQSNLFEFKQQQHQ</sequence>
<comment type="caution">
    <text evidence="1">The sequence shown here is derived from an EMBL/GenBank/DDBJ whole genome shotgun (WGS) entry which is preliminary data.</text>
</comment>
<dbReference type="InterPro" id="IPR032675">
    <property type="entry name" value="LRR_dom_sf"/>
</dbReference>